<name>A0AAD7TQG2_9APHY</name>
<feature type="compositionally biased region" description="Low complexity" evidence="1">
    <location>
        <begin position="334"/>
        <end position="345"/>
    </location>
</feature>
<feature type="transmembrane region" description="Helical" evidence="2">
    <location>
        <begin position="194"/>
        <end position="217"/>
    </location>
</feature>
<comment type="caution">
    <text evidence="3">The sequence shown here is derived from an EMBL/GenBank/DDBJ whole genome shotgun (WGS) entry which is preliminary data.</text>
</comment>
<dbReference type="AlphaFoldDB" id="A0AAD7TQG2"/>
<evidence type="ECO:0000313" key="3">
    <source>
        <dbReference type="EMBL" id="KAJ8474348.1"/>
    </source>
</evidence>
<keyword evidence="2" id="KW-0812">Transmembrane</keyword>
<protein>
    <submittedName>
        <fullName evidence="3">Uncharacterized protein</fullName>
    </submittedName>
</protein>
<dbReference type="EMBL" id="JAPEVG010000191">
    <property type="protein sequence ID" value="KAJ8474348.1"/>
    <property type="molecule type" value="Genomic_DNA"/>
</dbReference>
<feature type="transmembrane region" description="Helical" evidence="2">
    <location>
        <begin position="280"/>
        <end position="300"/>
    </location>
</feature>
<feature type="transmembrane region" description="Helical" evidence="2">
    <location>
        <begin position="65"/>
        <end position="89"/>
    </location>
</feature>
<organism evidence="3 4">
    <name type="scientific">Trametes cubensis</name>
    <dbReference type="NCBI Taxonomy" id="1111947"/>
    <lineage>
        <taxon>Eukaryota</taxon>
        <taxon>Fungi</taxon>
        <taxon>Dikarya</taxon>
        <taxon>Basidiomycota</taxon>
        <taxon>Agaricomycotina</taxon>
        <taxon>Agaricomycetes</taxon>
        <taxon>Polyporales</taxon>
        <taxon>Polyporaceae</taxon>
        <taxon>Trametes</taxon>
    </lineage>
</organism>
<evidence type="ECO:0000256" key="2">
    <source>
        <dbReference type="SAM" id="Phobius"/>
    </source>
</evidence>
<feature type="transmembrane region" description="Helical" evidence="2">
    <location>
        <begin position="254"/>
        <end position="274"/>
    </location>
</feature>
<keyword evidence="4" id="KW-1185">Reference proteome</keyword>
<keyword evidence="2" id="KW-0472">Membrane</keyword>
<feature type="region of interest" description="Disordered" evidence="1">
    <location>
        <begin position="328"/>
        <end position="352"/>
    </location>
</feature>
<feature type="transmembrane region" description="Helical" evidence="2">
    <location>
        <begin position="146"/>
        <end position="174"/>
    </location>
</feature>
<keyword evidence="2" id="KW-1133">Transmembrane helix</keyword>
<accession>A0AAD7TQG2</accession>
<sequence length="432" mass="47763">MAAAATQAEAQAQQLVQVISDTYVANLCTAAAATWLSYDIILTFSQEVDLSEMVAAQNALPPGEILYATIVAVCVPSTFCSIAMTEFAIKPRPGLRWPSTRTEGYPLSCQRWLWYNGFNGALLSAVVGEAIFLMRLYASYNRTKTILCTITFLFLVEFITGITTAAFVVSSLSVTPRPPDFPLPGCLFTPPKHINLSIMVWAVAMSVTCVYFLLILYKFARNISLRNTGSSHAVPVWELQRISPVVFAFLRDSAFYFFLVFLGNLLNLVFEFIFAGRALIPMGTVWLMVIYGLSASRLSLNTRDSISRSRGQSEWDWYEPEDDIEILDHTSGESQPSNSIASASSRGGDMQDVGHTAMFTEGARRAPRLHRSGLDRSMLGVLESSGNGGGIGTTTSELRPQTYDSEMDSWLVVDARGQARRMSHIIQDRDSW</sequence>
<feature type="transmembrane region" description="Helical" evidence="2">
    <location>
        <begin position="112"/>
        <end position="134"/>
    </location>
</feature>
<evidence type="ECO:0000256" key="1">
    <source>
        <dbReference type="SAM" id="MobiDB-lite"/>
    </source>
</evidence>
<evidence type="ECO:0000313" key="4">
    <source>
        <dbReference type="Proteomes" id="UP001215151"/>
    </source>
</evidence>
<gene>
    <name evidence="3" type="ORF">ONZ51_g7266</name>
</gene>
<reference evidence="3" key="1">
    <citation type="submission" date="2022-11" db="EMBL/GenBank/DDBJ databases">
        <title>Genome Sequence of Cubamyces cubensis.</title>
        <authorList>
            <person name="Buettner E."/>
        </authorList>
    </citation>
    <scope>NUCLEOTIDE SEQUENCE</scope>
    <source>
        <strain evidence="3">MPL-01</strain>
    </source>
</reference>
<dbReference type="Proteomes" id="UP001215151">
    <property type="component" value="Unassembled WGS sequence"/>
</dbReference>
<proteinExistence type="predicted"/>